<feature type="region of interest" description="Disordered" evidence="2">
    <location>
        <begin position="502"/>
        <end position="532"/>
    </location>
</feature>
<feature type="region of interest" description="Disordered" evidence="2">
    <location>
        <begin position="73"/>
        <end position="104"/>
    </location>
</feature>
<dbReference type="GO" id="GO:0003700">
    <property type="term" value="F:DNA-binding transcription factor activity"/>
    <property type="evidence" value="ECO:0007669"/>
    <property type="project" value="InterPro"/>
</dbReference>
<feature type="compositionally biased region" description="Low complexity" evidence="2">
    <location>
        <begin position="363"/>
        <end position="378"/>
    </location>
</feature>
<dbReference type="EMBL" id="BDRX01000016">
    <property type="protein sequence ID" value="GBF90314.1"/>
    <property type="molecule type" value="Genomic_DNA"/>
</dbReference>
<feature type="coiled-coil region" evidence="1">
    <location>
        <begin position="285"/>
        <end position="312"/>
    </location>
</feature>
<keyword evidence="1" id="KW-0175">Coiled coil</keyword>
<feature type="region of interest" description="Disordered" evidence="2">
    <location>
        <begin position="353"/>
        <end position="421"/>
    </location>
</feature>
<organism evidence="3 4">
    <name type="scientific">Raphidocelis subcapitata</name>
    <dbReference type="NCBI Taxonomy" id="307507"/>
    <lineage>
        <taxon>Eukaryota</taxon>
        <taxon>Viridiplantae</taxon>
        <taxon>Chlorophyta</taxon>
        <taxon>core chlorophytes</taxon>
        <taxon>Chlorophyceae</taxon>
        <taxon>CS clade</taxon>
        <taxon>Sphaeropleales</taxon>
        <taxon>Selenastraceae</taxon>
        <taxon>Raphidocelis</taxon>
    </lineage>
</organism>
<comment type="caution">
    <text evidence="3">The sequence shown here is derived from an EMBL/GenBank/DDBJ whole genome shotgun (WGS) entry which is preliminary data.</text>
</comment>
<feature type="compositionally biased region" description="Basic residues" evidence="2">
    <location>
        <begin position="269"/>
        <end position="280"/>
    </location>
</feature>
<evidence type="ECO:0008006" key="5">
    <source>
        <dbReference type="Google" id="ProtNLM"/>
    </source>
</evidence>
<feature type="compositionally biased region" description="Gly residues" evidence="2">
    <location>
        <begin position="505"/>
        <end position="514"/>
    </location>
</feature>
<feature type="region of interest" description="Disordered" evidence="2">
    <location>
        <begin position="232"/>
        <end position="285"/>
    </location>
</feature>
<dbReference type="STRING" id="307507.A0A2V0NRQ4"/>
<feature type="compositionally biased region" description="Gly residues" evidence="2">
    <location>
        <begin position="382"/>
        <end position="393"/>
    </location>
</feature>
<feature type="compositionally biased region" description="Low complexity" evidence="2">
    <location>
        <begin position="233"/>
        <end position="246"/>
    </location>
</feature>
<protein>
    <recommendedName>
        <fullName evidence="5">BZIP domain-containing protein</fullName>
    </recommendedName>
</protein>
<dbReference type="CDD" id="cd14686">
    <property type="entry name" value="bZIP"/>
    <property type="match status" value="1"/>
</dbReference>
<feature type="compositionally biased region" description="Pro residues" evidence="2">
    <location>
        <begin position="523"/>
        <end position="532"/>
    </location>
</feature>
<feature type="compositionally biased region" description="Low complexity" evidence="2">
    <location>
        <begin position="256"/>
        <end position="265"/>
    </location>
</feature>
<name>A0A2V0NRQ4_9CHLO</name>
<dbReference type="Proteomes" id="UP000247498">
    <property type="component" value="Unassembled WGS sequence"/>
</dbReference>
<feature type="compositionally biased region" description="Low complexity" evidence="2">
    <location>
        <begin position="73"/>
        <end position="90"/>
    </location>
</feature>
<evidence type="ECO:0000313" key="3">
    <source>
        <dbReference type="EMBL" id="GBF90314.1"/>
    </source>
</evidence>
<gene>
    <name evidence="3" type="ORF">Rsub_02420</name>
</gene>
<feature type="region of interest" description="Disordered" evidence="2">
    <location>
        <begin position="144"/>
        <end position="168"/>
    </location>
</feature>
<sequence length="756" mass="76938">MLRAGSAGLAPAIPLNFDPGLLLQDAETLLEDSGFDSWLVRNIGDHPDDDAAISFSETGSLAAAAAPAAAPAPAPRASAVGGFGPSEPAGPSGGGGGGEVGSEQLLRVPPGHRLVEVEPGLYAVRPAAATDAAANGGFMNGAAARAAGPPAPAAPPLALPKQAEAPRSTGGQAWLLRLQGGQRSLSQQVGLLQETAMQQLQRTGGEPEPLEVADPVLAEAQAQLRVNSAGSLQAGAPSQATGPAPGASGGGGAAGAGTSSGASGEHAAHHAKASAHRRASSQRFRERQKELISELESEVVQKVEQMELLSQENQLLKLRTRVLESAVEGRDEQLKIMKDYGVSWRCFDDSQPRRSSCGGGAAQPGAAGSPDSGAAEDSVCGTAGGRGGNGGGAAAAAQTDSGSEHRSAACGGGGGATASWIGERVPTIEEIKNMSPEETRLLWRTFLHHAARELVVLQGEELSHSNGAADAVPAAAAAAAPAPRTSPFVVAALDAAAVGMQLPEPGGGGNGNGSAGEAAPQPSFGPRPLPPGTPVDGAVARIHGLVGTYLTVIKHVMLLNPTAAYPLYGINLDTGLPQPTPDSYWRNVVAQLALTPAQVQDFLAIHELYAYHANRVLAERAVLQMRLGSAGPAASPTLTHMLNTTVAMQTTEALAANMKKEHALKLLLECFCYGRVLTPVQLARAAVFSYPLLPDITTMVSVCCEDAASSSPNGARRLIFAHHAQHMRESAVAAAQKRVIQTLSELGAGATAPGGA</sequence>
<feature type="compositionally biased region" description="Gly residues" evidence="2">
    <location>
        <begin position="91"/>
        <end position="100"/>
    </location>
</feature>
<feature type="compositionally biased region" description="Pro residues" evidence="2">
    <location>
        <begin position="149"/>
        <end position="158"/>
    </location>
</feature>
<evidence type="ECO:0000256" key="1">
    <source>
        <dbReference type="SAM" id="Coils"/>
    </source>
</evidence>
<evidence type="ECO:0000313" key="4">
    <source>
        <dbReference type="Proteomes" id="UP000247498"/>
    </source>
</evidence>
<proteinExistence type="predicted"/>
<dbReference type="InParanoid" id="A0A2V0NRQ4"/>
<dbReference type="InterPro" id="IPR046347">
    <property type="entry name" value="bZIP_sf"/>
</dbReference>
<evidence type="ECO:0000256" key="2">
    <source>
        <dbReference type="SAM" id="MobiDB-lite"/>
    </source>
</evidence>
<keyword evidence="4" id="KW-1185">Reference proteome</keyword>
<dbReference type="SUPFAM" id="SSF57959">
    <property type="entry name" value="Leucine zipper domain"/>
    <property type="match status" value="1"/>
</dbReference>
<dbReference type="OrthoDB" id="548708at2759"/>
<accession>A0A2V0NRQ4</accession>
<reference evidence="3 4" key="1">
    <citation type="journal article" date="2018" name="Sci. Rep.">
        <title>Raphidocelis subcapitata (=Pseudokirchneriella subcapitata) provides an insight into genome evolution and environmental adaptations in the Sphaeropleales.</title>
        <authorList>
            <person name="Suzuki S."/>
            <person name="Yamaguchi H."/>
            <person name="Nakajima N."/>
            <person name="Kawachi M."/>
        </authorList>
    </citation>
    <scope>NUCLEOTIDE SEQUENCE [LARGE SCALE GENOMIC DNA]</scope>
    <source>
        <strain evidence="3 4">NIES-35</strain>
    </source>
</reference>
<dbReference type="AlphaFoldDB" id="A0A2V0NRQ4"/>